<evidence type="ECO:0000313" key="1">
    <source>
        <dbReference type="EMBL" id="KAH7682652.1"/>
    </source>
</evidence>
<keyword evidence="2" id="KW-1185">Reference proteome</keyword>
<evidence type="ECO:0000313" key="2">
    <source>
        <dbReference type="Proteomes" id="UP000827976"/>
    </source>
</evidence>
<dbReference type="Proteomes" id="UP000827976">
    <property type="component" value="Chromosome 5"/>
</dbReference>
<comment type="caution">
    <text evidence="1">The sequence shown here is derived from an EMBL/GenBank/DDBJ whole genome shotgun (WGS) entry which is preliminary data.</text>
</comment>
<dbReference type="EMBL" id="CM037015">
    <property type="protein sequence ID" value="KAH7682652.1"/>
    <property type="molecule type" value="Genomic_DNA"/>
</dbReference>
<proteinExistence type="predicted"/>
<sequence length="100" mass="12111">MIPWQVQLQQFEDLVKQNKINENTIRQVLYAFKTEDYHNMELVLNEICKNTEEYLLWDFFHPIEHAYNLIFKAFLNAKSSFIRLMNLRSLTNILIPYSLI</sequence>
<reference evidence="2" key="1">
    <citation type="journal article" date="2022" name="Nat. Commun.">
        <title>Chromosome evolution and the genetic basis of agronomically important traits in greater yam.</title>
        <authorList>
            <person name="Bredeson J.V."/>
            <person name="Lyons J.B."/>
            <person name="Oniyinde I.O."/>
            <person name="Okereke N.R."/>
            <person name="Kolade O."/>
            <person name="Nnabue I."/>
            <person name="Nwadili C.O."/>
            <person name="Hribova E."/>
            <person name="Parker M."/>
            <person name="Nwogha J."/>
            <person name="Shu S."/>
            <person name="Carlson J."/>
            <person name="Kariba R."/>
            <person name="Muthemba S."/>
            <person name="Knop K."/>
            <person name="Barton G.J."/>
            <person name="Sherwood A.V."/>
            <person name="Lopez-Montes A."/>
            <person name="Asiedu R."/>
            <person name="Jamnadass R."/>
            <person name="Muchugi A."/>
            <person name="Goodstein D."/>
            <person name="Egesi C.N."/>
            <person name="Featherston J."/>
            <person name="Asfaw A."/>
            <person name="Simpson G.G."/>
            <person name="Dolezel J."/>
            <person name="Hendre P.S."/>
            <person name="Van Deynze A."/>
            <person name="Kumar P.L."/>
            <person name="Obidiegwu J.E."/>
            <person name="Bhattacharjee R."/>
            <person name="Rokhsar D.S."/>
        </authorList>
    </citation>
    <scope>NUCLEOTIDE SEQUENCE [LARGE SCALE GENOMIC DNA]</scope>
    <source>
        <strain evidence="2">cv. TDa95/00328</strain>
    </source>
</reference>
<accession>A0ACB7W4N1</accession>
<name>A0ACB7W4N1_DIOAL</name>
<protein>
    <submittedName>
        <fullName evidence="1">SGNH hydrolase-type esterase domain-containing protein</fullName>
    </submittedName>
</protein>
<gene>
    <name evidence="1" type="ORF">IHE45_05G135800</name>
</gene>
<keyword evidence="1" id="KW-0378">Hydrolase</keyword>
<organism evidence="1 2">
    <name type="scientific">Dioscorea alata</name>
    <name type="common">Purple yam</name>
    <dbReference type="NCBI Taxonomy" id="55571"/>
    <lineage>
        <taxon>Eukaryota</taxon>
        <taxon>Viridiplantae</taxon>
        <taxon>Streptophyta</taxon>
        <taxon>Embryophyta</taxon>
        <taxon>Tracheophyta</taxon>
        <taxon>Spermatophyta</taxon>
        <taxon>Magnoliopsida</taxon>
        <taxon>Liliopsida</taxon>
        <taxon>Dioscoreales</taxon>
        <taxon>Dioscoreaceae</taxon>
        <taxon>Dioscorea</taxon>
    </lineage>
</organism>